<dbReference type="RefSeq" id="WP_277563767.1">
    <property type="nucleotide sequence ID" value="NZ_JAPDHZ010000002.1"/>
</dbReference>
<comment type="caution">
    <text evidence="4">The sequence shown here is derived from an EMBL/GenBank/DDBJ whole genome shotgun (WGS) entry which is preliminary data.</text>
</comment>
<evidence type="ECO:0000313" key="5">
    <source>
        <dbReference type="Proteomes" id="UP001153387"/>
    </source>
</evidence>
<dbReference type="GO" id="GO:0016829">
    <property type="term" value="F:lyase activity"/>
    <property type="evidence" value="ECO:0007669"/>
    <property type="project" value="UniProtKB-KW"/>
</dbReference>
<feature type="domain" description="Alginate lyase" evidence="3">
    <location>
        <begin position="43"/>
        <end position="253"/>
    </location>
</feature>
<name>A0A9X4KDI0_9BACL</name>
<dbReference type="InterPro" id="IPR008397">
    <property type="entry name" value="Alginate_lyase_dom"/>
</dbReference>
<dbReference type="GO" id="GO:0042597">
    <property type="term" value="C:periplasmic space"/>
    <property type="evidence" value="ECO:0007669"/>
    <property type="project" value="InterPro"/>
</dbReference>
<proteinExistence type="predicted"/>
<evidence type="ECO:0000259" key="3">
    <source>
        <dbReference type="Pfam" id="PF05426"/>
    </source>
</evidence>
<protein>
    <submittedName>
        <fullName evidence="4">Alginate lyase family protein</fullName>
    </submittedName>
</protein>
<gene>
    <name evidence="4" type="ORF">OMP38_02730</name>
</gene>
<sequence length="322" mass="35688">MTTSLEPAVEALLREAQASLKTACSAVLIWSIPGYYYDREGHLTGKRLMEPDAQAAYTTALAYRITGEAAYAAKSADILDGWASVNREIGGHDGPLVSAYLGVGLIRAALWLEPFEGWSREARDRFIGWLKQVCLGAWVRIEGRNNWRDWSLYARLALHRLTGDDASFAAATAALKAHMDHAIAEDGFLPEEAARGANAMWYHYFALAPMTAAAKLVLDATGEDLFRWTTPGGKNIKRALDTFLRYADGRSNEWPFGDEEQNMPVPLGADTWPVDLFEAMAIVYRDEAYARFAAPHRPVAGHRNASSGYFQSYAWNYPSLSV</sequence>
<dbReference type="SUPFAM" id="SSF48230">
    <property type="entry name" value="Chondroitin AC/alginate lyase"/>
    <property type="match status" value="1"/>
</dbReference>
<keyword evidence="1" id="KW-0732">Signal</keyword>
<organism evidence="4 5">
    <name type="scientific">Cohnella ginsengisoli</name>
    <dbReference type="NCBI Taxonomy" id="425004"/>
    <lineage>
        <taxon>Bacteria</taxon>
        <taxon>Bacillati</taxon>
        <taxon>Bacillota</taxon>
        <taxon>Bacilli</taxon>
        <taxon>Bacillales</taxon>
        <taxon>Paenibacillaceae</taxon>
        <taxon>Cohnella</taxon>
    </lineage>
</organism>
<dbReference type="Pfam" id="PF05426">
    <property type="entry name" value="Alginate_lyase"/>
    <property type="match status" value="1"/>
</dbReference>
<dbReference type="Proteomes" id="UP001153387">
    <property type="component" value="Unassembled WGS sequence"/>
</dbReference>
<dbReference type="AlphaFoldDB" id="A0A9X4KDI0"/>
<evidence type="ECO:0000313" key="4">
    <source>
        <dbReference type="EMBL" id="MDG0789880.1"/>
    </source>
</evidence>
<dbReference type="EMBL" id="JAPDHZ010000002">
    <property type="protein sequence ID" value="MDG0789880.1"/>
    <property type="molecule type" value="Genomic_DNA"/>
</dbReference>
<reference evidence="4 5" key="1">
    <citation type="submission" date="2022-10" db="EMBL/GenBank/DDBJ databases">
        <title>Comparative genomic analysis of Cohnella hashimotonis sp. nov., isolated from the International Space Station.</title>
        <authorList>
            <person name="Simpson A."/>
            <person name="Venkateswaran K."/>
        </authorList>
    </citation>
    <scope>NUCLEOTIDE SEQUENCE [LARGE SCALE GENOMIC DNA]</scope>
    <source>
        <strain evidence="4 5">DSM 18997</strain>
    </source>
</reference>
<keyword evidence="5" id="KW-1185">Reference proteome</keyword>
<evidence type="ECO:0000256" key="2">
    <source>
        <dbReference type="ARBA" id="ARBA00023239"/>
    </source>
</evidence>
<keyword evidence="2 4" id="KW-0456">Lyase</keyword>
<dbReference type="InterPro" id="IPR008929">
    <property type="entry name" value="Chondroitin_lyas"/>
</dbReference>
<accession>A0A9X4KDI0</accession>
<dbReference type="Gene3D" id="1.50.10.100">
    <property type="entry name" value="Chondroitin AC/alginate lyase"/>
    <property type="match status" value="1"/>
</dbReference>
<evidence type="ECO:0000256" key="1">
    <source>
        <dbReference type="ARBA" id="ARBA00022729"/>
    </source>
</evidence>